<dbReference type="InterPro" id="IPR006094">
    <property type="entry name" value="Oxid_FAD_bind_N"/>
</dbReference>
<dbReference type="GO" id="GO:0008720">
    <property type="term" value="F:D-lactate dehydrogenase (NAD+) activity"/>
    <property type="evidence" value="ECO:0007669"/>
    <property type="project" value="TreeGrafter"/>
</dbReference>
<dbReference type="RefSeq" id="WP_003321182.1">
    <property type="nucleotide sequence ID" value="NZ_ALPT02000026.1"/>
</dbReference>
<evidence type="ECO:0000313" key="5">
    <source>
        <dbReference type="EMBL" id="THG90410.1"/>
    </source>
</evidence>
<dbReference type="Pfam" id="PF01565">
    <property type="entry name" value="FAD_binding_4"/>
    <property type="match status" value="1"/>
</dbReference>
<keyword evidence="3" id="KW-0560">Oxidoreductase</keyword>
<feature type="domain" description="FAD-binding PCMH-type" evidence="4">
    <location>
        <begin position="16"/>
        <end position="90"/>
    </location>
</feature>
<dbReference type="AlphaFoldDB" id="A0A4S4JZX3"/>
<organism evidence="5 6">
    <name type="scientific">Alkalihalobacillus alcalophilus ATCC 27647 = CGMCC 1.3604</name>
    <dbReference type="NCBI Taxonomy" id="1218173"/>
    <lineage>
        <taxon>Bacteria</taxon>
        <taxon>Bacillati</taxon>
        <taxon>Bacillota</taxon>
        <taxon>Bacilli</taxon>
        <taxon>Bacillales</taxon>
        <taxon>Bacillaceae</taxon>
        <taxon>Alkalihalobacillus</taxon>
    </lineage>
</organism>
<evidence type="ECO:0000256" key="1">
    <source>
        <dbReference type="ARBA" id="ARBA00008000"/>
    </source>
</evidence>
<dbReference type="GO" id="GO:1903457">
    <property type="term" value="P:lactate catabolic process"/>
    <property type="evidence" value="ECO:0007669"/>
    <property type="project" value="TreeGrafter"/>
</dbReference>
<dbReference type="OrthoDB" id="9767256at2"/>
<evidence type="ECO:0000256" key="3">
    <source>
        <dbReference type="ARBA" id="ARBA00023002"/>
    </source>
</evidence>
<dbReference type="Proteomes" id="UP000297014">
    <property type="component" value="Unassembled WGS sequence"/>
</dbReference>
<dbReference type="PANTHER" id="PTHR11748">
    <property type="entry name" value="D-LACTATE DEHYDROGENASE"/>
    <property type="match status" value="1"/>
</dbReference>
<reference evidence="5 6" key="1">
    <citation type="submission" date="2014-01" db="EMBL/GenBank/DDBJ databases">
        <title>Draft genome sequencing of Bacillus alcalophilus CGMCC 1.3604.</title>
        <authorList>
            <person name="Yang J."/>
            <person name="Diao L."/>
            <person name="Yang S."/>
        </authorList>
    </citation>
    <scope>NUCLEOTIDE SEQUENCE [LARGE SCALE GENOMIC DNA]</scope>
    <source>
        <strain evidence="5 6">CGMCC 1.3604</strain>
    </source>
</reference>
<comment type="similarity">
    <text evidence="1">Belongs to the FAD-binding oxidoreductase/transferase type 4 family.</text>
</comment>
<proteinExistence type="inferred from homology"/>
<dbReference type="GO" id="GO:0004458">
    <property type="term" value="F:D-lactate dehydrogenase (cytochrome) activity"/>
    <property type="evidence" value="ECO:0007669"/>
    <property type="project" value="TreeGrafter"/>
</dbReference>
<evidence type="ECO:0000256" key="2">
    <source>
        <dbReference type="ARBA" id="ARBA00022630"/>
    </source>
</evidence>
<gene>
    <name evidence="5" type="ORF">AJ85_10825</name>
</gene>
<evidence type="ECO:0000313" key="6">
    <source>
        <dbReference type="Proteomes" id="UP000297014"/>
    </source>
</evidence>
<sequence length="90" mass="9700">MGVVQWYSPVLKRKLAGHVADCVVTPKTEEELAKVLSFAAINKIAVIPSGGGTGNYGQIIPLEKGILIDTSELNERKSTMESDVSGWELN</sequence>
<name>A0A4S4JZX3_ALKAL</name>
<dbReference type="InterPro" id="IPR036318">
    <property type="entry name" value="FAD-bd_PCMH-like_sf"/>
</dbReference>
<dbReference type="SUPFAM" id="SSF56176">
    <property type="entry name" value="FAD-binding/transporter-associated domain-like"/>
    <property type="match status" value="1"/>
</dbReference>
<dbReference type="InterPro" id="IPR016166">
    <property type="entry name" value="FAD-bd_PCMH"/>
</dbReference>
<dbReference type="EMBL" id="JALP01000154">
    <property type="protein sequence ID" value="THG90410.1"/>
    <property type="molecule type" value="Genomic_DNA"/>
</dbReference>
<protein>
    <recommendedName>
        <fullName evidence="4">FAD-binding PCMH-type domain-containing protein</fullName>
    </recommendedName>
</protein>
<dbReference type="InterPro" id="IPR016169">
    <property type="entry name" value="FAD-bd_PCMH_sub2"/>
</dbReference>
<evidence type="ECO:0000259" key="4">
    <source>
        <dbReference type="PROSITE" id="PS51387"/>
    </source>
</evidence>
<comment type="caution">
    <text evidence="5">The sequence shown here is derived from an EMBL/GenBank/DDBJ whole genome shotgun (WGS) entry which is preliminary data.</text>
</comment>
<keyword evidence="2" id="KW-0285">Flavoprotein</keyword>
<dbReference type="PROSITE" id="PS51387">
    <property type="entry name" value="FAD_PCMH"/>
    <property type="match status" value="1"/>
</dbReference>
<dbReference type="Gene3D" id="3.30.465.10">
    <property type="match status" value="1"/>
</dbReference>
<dbReference type="GO" id="GO:0071949">
    <property type="term" value="F:FAD binding"/>
    <property type="evidence" value="ECO:0007669"/>
    <property type="project" value="InterPro"/>
</dbReference>
<dbReference type="PANTHER" id="PTHR11748:SF111">
    <property type="entry name" value="D-LACTATE DEHYDROGENASE, MITOCHONDRIAL-RELATED"/>
    <property type="match status" value="1"/>
</dbReference>
<accession>A0A4S4JZX3</accession>